<name>A0A4R8VDE8_9MICO</name>
<dbReference type="OrthoDB" id="117402at2"/>
<evidence type="ECO:0000256" key="1">
    <source>
        <dbReference type="SAM" id="MobiDB-lite"/>
    </source>
</evidence>
<keyword evidence="2" id="KW-0812">Transmembrane</keyword>
<dbReference type="CDD" id="cd02972">
    <property type="entry name" value="DsbA_family"/>
    <property type="match status" value="1"/>
</dbReference>
<dbReference type="Proteomes" id="UP000298488">
    <property type="component" value="Unassembled WGS sequence"/>
</dbReference>
<dbReference type="Gene3D" id="3.40.30.10">
    <property type="entry name" value="Glutaredoxin"/>
    <property type="match status" value="1"/>
</dbReference>
<evidence type="ECO:0000259" key="3">
    <source>
        <dbReference type="Pfam" id="PF13462"/>
    </source>
</evidence>
<comment type="caution">
    <text evidence="4">The sequence shown here is derived from an EMBL/GenBank/DDBJ whole genome shotgun (WGS) entry which is preliminary data.</text>
</comment>
<feature type="transmembrane region" description="Helical" evidence="2">
    <location>
        <begin position="37"/>
        <end position="58"/>
    </location>
</feature>
<dbReference type="AlphaFoldDB" id="A0A4R8VDE8"/>
<organism evidence="4 5">
    <name type="scientific">Terrimesophilobacter mesophilus</name>
    <dbReference type="NCBI Taxonomy" id="433647"/>
    <lineage>
        <taxon>Bacteria</taxon>
        <taxon>Bacillati</taxon>
        <taxon>Actinomycetota</taxon>
        <taxon>Actinomycetes</taxon>
        <taxon>Micrococcales</taxon>
        <taxon>Microbacteriaceae</taxon>
        <taxon>Terrimesophilobacter</taxon>
    </lineage>
</organism>
<evidence type="ECO:0000313" key="4">
    <source>
        <dbReference type="EMBL" id="TFB80775.1"/>
    </source>
</evidence>
<feature type="compositionally biased region" description="Basic and acidic residues" evidence="1">
    <location>
        <begin position="12"/>
        <end position="29"/>
    </location>
</feature>
<evidence type="ECO:0000256" key="2">
    <source>
        <dbReference type="SAM" id="Phobius"/>
    </source>
</evidence>
<keyword evidence="2" id="KW-1133">Transmembrane helix</keyword>
<evidence type="ECO:0000313" key="5">
    <source>
        <dbReference type="Proteomes" id="UP000298488"/>
    </source>
</evidence>
<dbReference type="SUPFAM" id="SSF52833">
    <property type="entry name" value="Thioredoxin-like"/>
    <property type="match status" value="1"/>
</dbReference>
<dbReference type="InterPro" id="IPR036249">
    <property type="entry name" value="Thioredoxin-like_sf"/>
</dbReference>
<feature type="region of interest" description="Disordered" evidence="1">
    <location>
        <begin position="1"/>
        <end position="29"/>
    </location>
</feature>
<dbReference type="Pfam" id="PF13462">
    <property type="entry name" value="Thioredoxin_4"/>
    <property type="match status" value="1"/>
</dbReference>
<keyword evidence="2" id="KW-0472">Membrane</keyword>
<protein>
    <recommendedName>
        <fullName evidence="3">Thioredoxin-like fold domain-containing protein</fullName>
    </recommendedName>
</protein>
<sequence>MGTGDSRPSKNQRRDAAREKARALREEQKKKERRNKFILQGSLIVVILAIVAAVIFVITSTIRPPAPGPLNMISDGIKIGEGFHAERTPSLLPNDDPVPSASNSPSSVLDIRVYVDYLCPICGNFEKANADQIKKLVQDGAATLEIHPVAILDRASMGTKYSTRAANAAACVANFAPDNFFDFSALLFKNQPEENSTGLDDDTIIGLAKEAGVSKFTNVSSCIKDQTFKNWVASATDRFNTNPFPNVATQPQQHGTPTIFVNGQLYQYTFDSTTGAFDPAEFAAFLTKVLGANFSDNSTPSPSPSASPSK</sequence>
<accession>A0A4R8VDE8</accession>
<dbReference type="InterPro" id="IPR012336">
    <property type="entry name" value="Thioredoxin-like_fold"/>
</dbReference>
<gene>
    <name evidence="4" type="ORF">E3N84_05490</name>
</gene>
<dbReference type="EMBL" id="SOFI01000003">
    <property type="protein sequence ID" value="TFB80775.1"/>
    <property type="molecule type" value="Genomic_DNA"/>
</dbReference>
<dbReference type="RefSeq" id="WP_104095420.1">
    <property type="nucleotide sequence ID" value="NZ_JACHBP010000001.1"/>
</dbReference>
<keyword evidence="5" id="KW-1185">Reference proteome</keyword>
<feature type="domain" description="Thioredoxin-like fold" evidence="3">
    <location>
        <begin position="110"/>
        <end position="268"/>
    </location>
</feature>
<proteinExistence type="predicted"/>
<reference evidence="4 5" key="1">
    <citation type="submission" date="2019-03" db="EMBL/GenBank/DDBJ databases">
        <title>Genomics of glacier-inhabiting Cryobacterium strains.</title>
        <authorList>
            <person name="Liu Q."/>
            <person name="Xin Y.-H."/>
        </authorList>
    </citation>
    <scope>NUCLEOTIDE SEQUENCE [LARGE SCALE GENOMIC DNA]</scope>
    <source>
        <strain evidence="4 5">CGMCC 1.10440</strain>
    </source>
</reference>